<dbReference type="CDD" id="cd17536">
    <property type="entry name" value="REC_YesN-like"/>
    <property type="match status" value="1"/>
</dbReference>
<dbReference type="Pfam" id="PF00072">
    <property type="entry name" value="Response_reg"/>
    <property type="match status" value="1"/>
</dbReference>
<dbReference type="Proteomes" id="UP000294682">
    <property type="component" value="Unassembled WGS sequence"/>
</dbReference>
<evidence type="ECO:0000256" key="6">
    <source>
        <dbReference type="PROSITE-ProRule" id="PRU00169"/>
    </source>
</evidence>
<dbReference type="SUPFAM" id="SSF52172">
    <property type="entry name" value="CheY-like"/>
    <property type="match status" value="1"/>
</dbReference>
<reference evidence="9 10" key="1">
    <citation type="submission" date="2019-03" db="EMBL/GenBank/DDBJ databases">
        <title>Genomic Encyclopedia of Type Strains, Phase IV (KMG-IV): sequencing the most valuable type-strain genomes for metagenomic binning, comparative biology and taxonomic classification.</title>
        <authorList>
            <person name="Goeker M."/>
        </authorList>
    </citation>
    <scope>NUCLEOTIDE SEQUENCE [LARGE SCALE GENOMIC DNA]</scope>
    <source>
        <strain evidence="9 10">DSM 100433</strain>
    </source>
</reference>
<dbReference type="AlphaFoldDB" id="A0A9X8UIC5"/>
<dbReference type="InterPro" id="IPR001789">
    <property type="entry name" value="Sig_transdc_resp-reg_receiver"/>
</dbReference>
<protein>
    <recommendedName>
        <fullName evidence="1">Stage 0 sporulation protein A homolog</fullName>
    </recommendedName>
</protein>
<dbReference type="InterPro" id="IPR018060">
    <property type="entry name" value="HTH_AraC"/>
</dbReference>
<sequence length="522" mass="58142">MIKIAVIDDEQTTRAGLIRLIKKIKPSYECVGEAANGLDGLRLVRETHPDIVITDIKMPGMHGIDMLAQLREEGLRFQPVILSGYADFEYARDAIKLGVCEYLLKPITVESLRDLLDRLELGLAMESEQFSDEVYHTLLKNILLGNPPGDTVQAEKTLQLVARYTGILVIHLHESGWEHKFLDRLAPLGEAVGNPISLGEGLQNLSVKINQCFKRYVTPFTSVLVPERRCLVVLYQHTEIPDCAASQVEDILQKIAVSEHGGIPIAAWRPLGGDLAVDFSLCQKQLKWSLVLGRGRLVGEALIANTETEEFVYPEQIEKEIIQGLCLSDYQRTAEGAEAFYQYCRAKLYKPGAIIEGYVSLISTIMSKCKELGYGSYRNINQSELLNDFVGSYLMEELRALVLGVLGVLLSEEEESYGLVVKKAMKLISQNYNKGLTLEGAAKSLGITPVYLSSTFSKETGHSFSSYLTKYRIGKAKELLLGGNYKIYEIAEMVGYSDPKYFCKVFKKCTGMSTSAFVNQTL</sequence>
<keyword evidence="10" id="KW-1185">Reference proteome</keyword>
<proteinExistence type="predicted"/>
<accession>A0A9X8UIC5</accession>
<dbReference type="InterPro" id="IPR011006">
    <property type="entry name" value="CheY-like_superfamily"/>
</dbReference>
<dbReference type="PANTHER" id="PTHR43280">
    <property type="entry name" value="ARAC-FAMILY TRANSCRIPTIONAL REGULATOR"/>
    <property type="match status" value="1"/>
</dbReference>
<dbReference type="PROSITE" id="PS01124">
    <property type="entry name" value="HTH_ARAC_FAMILY_2"/>
    <property type="match status" value="1"/>
</dbReference>
<dbReference type="GO" id="GO:0043565">
    <property type="term" value="F:sequence-specific DNA binding"/>
    <property type="evidence" value="ECO:0007669"/>
    <property type="project" value="InterPro"/>
</dbReference>
<dbReference type="InterPro" id="IPR009057">
    <property type="entry name" value="Homeodomain-like_sf"/>
</dbReference>
<dbReference type="GO" id="GO:0000160">
    <property type="term" value="P:phosphorelay signal transduction system"/>
    <property type="evidence" value="ECO:0007669"/>
    <property type="project" value="InterPro"/>
</dbReference>
<keyword evidence="4" id="KW-0804">Transcription</keyword>
<evidence type="ECO:0000313" key="10">
    <source>
        <dbReference type="Proteomes" id="UP000294682"/>
    </source>
</evidence>
<feature type="domain" description="HTH araC/xylS-type" evidence="7">
    <location>
        <begin position="422"/>
        <end position="520"/>
    </location>
</feature>
<dbReference type="Gene3D" id="1.10.10.60">
    <property type="entry name" value="Homeodomain-like"/>
    <property type="match status" value="2"/>
</dbReference>
<keyword evidence="6" id="KW-0597">Phosphoprotein</keyword>
<evidence type="ECO:0000259" key="8">
    <source>
        <dbReference type="PROSITE" id="PS50110"/>
    </source>
</evidence>
<dbReference type="GO" id="GO:0003700">
    <property type="term" value="F:DNA-binding transcription factor activity"/>
    <property type="evidence" value="ECO:0007669"/>
    <property type="project" value="InterPro"/>
</dbReference>
<dbReference type="OrthoDB" id="1817726at2"/>
<dbReference type="Gene3D" id="3.40.50.2300">
    <property type="match status" value="1"/>
</dbReference>
<name>A0A9X8UIC5_9FIRM</name>
<dbReference type="SMART" id="SM00342">
    <property type="entry name" value="HTH_ARAC"/>
    <property type="match status" value="1"/>
</dbReference>
<evidence type="ECO:0000259" key="7">
    <source>
        <dbReference type="PROSITE" id="PS01124"/>
    </source>
</evidence>
<dbReference type="RefSeq" id="WP_079698036.1">
    <property type="nucleotide sequence ID" value="NZ_JADNAH010000080.1"/>
</dbReference>
<dbReference type="Pfam" id="PF12833">
    <property type="entry name" value="HTH_18"/>
    <property type="match status" value="1"/>
</dbReference>
<dbReference type="EMBL" id="SLUK01000012">
    <property type="protein sequence ID" value="TCL41836.1"/>
    <property type="molecule type" value="Genomic_DNA"/>
</dbReference>
<evidence type="ECO:0000313" key="9">
    <source>
        <dbReference type="EMBL" id="TCL41836.1"/>
    </source>
</evidence>
<evidence type="ECO:0000256" key="5">
    <source>
        <dbReference type="ARBA" id="ARBA00024867"/>
    </source>
</evidence>
<comment type="caution">
    <text evidence="9">The sequence shown here is derived from an EMBL/GenBank/DDBJ whole genome shotgun (WGS) entry which is preliminary data.</text>
</comment>
<dbReference type="PROSITE" id="PS50110">
    <property type="entry name" value="RESPONSE_REGULATORY"/>
    <property type="match status" value="1"/>
</dbReference>
<dbReference type="SMART" id="SM00448">
    <property type="entry name" value="REC"/>
    <property type="match status" value="1"/>
</dbReference>
<keyword evidence="2" id="KW-0805">Transcription regulation</keyword>
<evidence type="ECO:0000256" key="2">
    <source>
        <dbReference type="ARBA" id="ARBA00023015"/>
    </source>
</evidence>
<dbReference type="PANTHER" id="PTHR43280:SF10">
    <property type="entry name" value="REGULATORY PROTEIN POCR"/>
    <property type="match status" value="1"/>
</dbReference>
<comment type="function">
    <text evidence="5">May play the central regulatory role in sporulation. It may be an element of the effector pathway responsible for the activation of sporulation genes in response to nutritional stress. Spo0A may act in concert with spo0H (a sigma factor) to control the expression of some genes that are critical to the sporulation process.</text>
</comment>
<feature type="domain" description="Response regulatory" evidence="8">
    <location>
        <begin position="3"/>
        <end position="120"/>
    </location>
</feature>
<keyword evidence="3" id="KW-0238">DNA-binding</keyword>
<feature type="modified residue" description="4-aspartylphosphate" evidence="6">
    <location>
        <position position="55"/>
    </location>
</feature>
<evidence type="ECO:0000256" key="4">
    <source>
        <dbReference type="ARBA" id="ARBA00023163"/>
    </source>
</evidence>
<evidence type="ECO:0000256" key="3">
    <source>
        <dbReference type="ARBA" id="ARBA00023125"/>
    </source>
</evidence>
<organism evidence="9 10">
    <name type="scientific">Harryflintia acetispora</name>
    <dbReference type="NCBI Taxonomy" id="1849041"/>
    <lineage>
        <taxon>Bacteria</taxon>
        <taxon>Bacillati</taxon>
        <taxon>Bacillota</taxon>
        <taxon>Clostridia</taxon>
        <taxon>Eubacteriales</taxon>
        <taxon>Oscillospiraceae</taxon>
        <taxon>Harryflintia</taxon>
    </lineage>
</organism>
<gene>
    <name evidence="9" type="ORF">EDD78_1121</name>
</gene>
<evidence type="ECO:0000256" key="1">
    <source>
        <dbReference type="ARBA" id="ARBA00018672"/>
    </source>
</evidence>
<dbReference type="SUPFAM" id="SSF46689">
    <property type="entry name" value="Homeodomain-like"/>
    <property type="match status" value="2"/>
</dbReference>